<dbReference type="EMBL" id="CP053716">
    <property type="protein sequence ID" value="QKF07618.1"/>
    <property type="molecule type" value="Genomic_DNA"/>
</dbReference>
<keyword evidence="5" id="KW-0408">Iron</keyword>
<dbReference type="InterPro" id="IPR006311">
    <property type="entry name" value="TAT_signal"/>
</dbReference>
<dbReference type="GO" id="GO:0043546">
    <property type="term" value="F:molybdopterin cofactor binding"/>
    <property type="evidence" value="ECO:0007669"/>
    <property type="project" value="InterPro"/>
</dbReference>
<dbReference type="SUPFAM" id="SSF50692">
    <property type="entry name" value="ADC-like"/>
    <property type="match status" value="1"/>
</dbReference>
<dbReference type="SUPFAM" id="SSF53706">
    <property type="entry name" value="Formate dehydrogenase/DMSO reductase, domains 1-3"/>
    <property type="match status" value="1"/>
</dbReference>
<keyword evidence="9" id="KW-1185">Reference proteome</keyword>
<dbReference type="Gene3D" id="3.40.228.10">
    <property type="entry name" value="Dimethylsulfoxide Reductase, domain 2"/>
    <property type="match status" value="1"/>
</dbReference>
<dbReference type="GO" id="GO:0051536">
    <property type="term" value="F:iron-sulfur cluster binding"/>
    <property type="evidence" value="ECO:0007669"/>
    <property type="project" value="UniProtKB-KW"/>
</dbReference>
<evidence type="ECO:0000256" key="2">
    <source>
        <dbReference type="ARBA" id="ARBA00022723"/>
    </source>
</evidence>
<dbReference type="Gene3D" id="3.40.50.740">
    <property type="match status" value="2"/>
</dbReference>
<evidence type="ECO:0000256" key="1">
    <source>
        <dbReference type="ARBA" id="ARBA00010312"/>
    </source>
</evidence>
<dbReference type="AlphaFoldDB" id="A0A6M8J7R7"/>
<gene>
    <name evidence="8" type="ORF">HLV38_05430</name>
</gene>
<keyword evidence="2" id="KW-0479">Metal-binding</keyword>
<dbReference type="InterPro" id="IPR006963">
    <property type="entry name" value="Mopterin_OxRdtase_4Fe-4S_dom"/>
</dbReference>
<evidence type="ECO:0000256" key="3">
    <source>
        <dbReference type="ARBA" id="ARBA00022729"/>
    </source>
</evidence>
<keyword evidence="6" id="KW-0411">Iron-sulfur</keyword>
<dbReference type="Gene3D" id="2.40.40.20">
    <property type="match status" value="1"/>
</dbReference>
<evidence type="ECO:0000256" key="4">
    <source>
        <dbReference type="ARBA" id="ARBA00023002"/>
    </source>
</evidence>
<dbReference type="GO" id="GO:0016491">
    <property type="term" value="F:oxidoreductase activity"/>
    <property type="evidence" value="ECO:0007669"/>
    <property type="project" value="UniProtKB-KW"/>
</dbReference>
<dbReference type="Pfam" id="PF00384">
    <property type="entry name" value="Molybdopterin"/>
    <property type="match status" value="1"/>
</dbReference>
<proteinExistence type="inferred from homology"/>
<organism evidence="8 9">
    <name type="scientific">Berryella wangjianweii</name>
    <dbReference type="NCBI Taxonomy" id="2734634"/>
    <lineage>
        <taxon>Bacteria</taxon>
        <taxon>Bacillati</taxon>
        <taxon>Actinomycetota</taxon>
        <taxon>Coriobacteriia</taxon>
        <taxon>Eggerthellales</taxon>
        <taxon>Eggerthellaceae</taxon>
        <taxon>Berryella</taxon>
    </lineage>
</organism>
<dbReference type="Pfam" id="PF01568">
    <property type="entry name" value="Molydop_binding"/>
    <property type="match status" value="1"/>
</dbReference>
<dbReference type="RefSeq" id="WP_173164899.1">
    <property type="nucleotide sequence ID" value="NZ_CP053716.1"/>
</dbReference>
<accession>A0A6M8J7R7</accession>
<dbReference type="PANTHER" id="PTHR43742">
    <property type="entry name" value="TRIMETHYLAMINE-N-OXIDE REDUCTASE"/>
    <property type="match status" value="1"/>
</dbReference>
<dbReference type="GO" id="GO:0009055">
    <property type="term" value="F:electron transfer activity"/>
    <property type="evidence" value="ECO:0007669"/>
    <property type="project" value="TreeGrafter"/>
</dbReference>
<evidence type="ECO:0000313" key="9">
    <source>
        <dbReference type="Proteomes" id="UP000503297"/>
    </source>
</evidence>
<dbReference type="Proteomes" id="UP000503297">
    <property type="component" value="Chromosome"/>
</dbReference>
<keyword evidence="3" id="KW-0732">Signal</keyword>
<dbReference type="GO" id="GO:0009061">
    <property type="term" value="P:anaerobic respiration"/>
    <property type="evidence" value="ECO:0007669"/>
    <property type="project" value="TreeGrafter"/>
</dbReference>
<dbReference type="InterPro" id="IPR050612">
    <property type="entry name" value="Prok_Mopterin_Oxidored"/>
</dbReference>
<protein>
    <submittedName>
        <fullName evidence="8">Molybdopterin-dependent oxidoreductase</fullName>
    </submittedName>
</protein>
<feature type="domain" description="4Fe-4S Mo/W bis-MGD-type" evidence="7">
    <location>
        <begin position="62"/>
        <end position="123"/>
    </location>
</feature>
<evidence type="ECO:0000256" key="6">
    <source>
        <dbReference type="ARBA" id="ARBA00023014"/>
    </source>
</evidence>
<evidence type="ECO:0000313" key="8">
    <source>
        <dbReference type="EMBL" id="QKF07618.1"/>
    </source>
</evidence>
<dbReference type="GO" id="GO:0030288">
    <property type="term" value="C:outer membrane-bounded periplasmic space"/>
    <property type="evidence" value="ECO:0007669"/>
    <property type="project" value="TreeGrafter"/>
</dbReference>
<dbReference type="Gene3D" id="2.20.25.90">
    <property type="entry name" value="ADC-like domains"/>
    <property type="match status" value="1"/>
</dbReference>
<evidence type="ECO:0000259" key="7">
    <source>
        <dbReference type="PROSITE" id="PS51669"/>
    </source>
</evidence>
<comment type="similarity">
    <text evidence="1">Belongs to the prokaryotic molybdopterin-containing oxidoreductase family.</text>
</comment>
<keyword evidence="4" id="KW-0560">Oxidoreductase</keyword>
<evidence type="ECO:0000256" key="5">
    <source>
        <dbReference type="ARBA" id="ARBA00023004"/>
    </source>
</evidence>
<dbReference type="InterPro" id="IPR009010">
    <property type="entry name" value="Asp_de-COase-like_dom_sf"/>
</dbReference>
<dbReference type="PROSITE" id="PS51318">
    <property type="entry name" value="TAT"/>
    <property type="match status" value="1"/>
</dbReference>
<dbReference type="PANTHER" id="PTHR43742:SF3">
    <property type="entry name" value="DIMETHYL SULFOXIDE REDUCTASE DMSA"/>
    <property type="match status" value="1"/>
</dbReference>
<dbReference type="GO" id="GO:0030151">
    <property type="term" value="F:molybdenum ion binding"/>
    <property type="evidence" value="ECO:0007669"/>
    <property type="project" value="TreeGrafter"/>
</dbReference>
<dbReference type="InterPro" id="IPR006656">
    <property type="entry name" value="Mopterin_OxRdtase"/>
</dbReference>
<name>A0A6M8J7R7_9ACTN</name>
<dbReference type="PROSITE" id="PS51669">
    <property type="entry name" value="4FE4S_MOW_BIS_MGD"/>
    <property type="match status" value="1"/>
</dbReference>
<sequence>MGSRCDALDEGVVLDRRMFVRAGTATAAALAAGGSLTACAPRTGTAAGSKGASTTVANGEEGVWVTAACWHNCGGRCLNKVLVKDGKPIRQKTDDTHDDSPDFPQQRGCLRGRSQMRQVLSEDRLRYPMKRKGWSPDNPQGHLRGRDEWERISWDEALDYVAQGIARAKERYGNRSILHIGGWNSGITEMSRTLGLYGGYTEYWNTNSFGSWTKTPFLTGFAQLGKWDQTINDRYDLRTCDTIVMMSMNPAWSAMGSQTWGYWQAKKAGARFICIDPFYNETYSLLGAEWVPVRPGTDTALLLGVAYAMLEKDPVDQLIDWDFLKKCTVGFDAGMMPEGVDPQENFKDYVLGTYDGQPKDQQWASKICGASVEQIDMLAQALTKQKKVAFLCGMASARVHNVDNLPQLIMTVGAMGGHMGKSGHMTGSTMHCTSGNGGPALIVAGSNGLPDIENPVDDSINANEVWDAVLDGEYTFTGPGSMSSAEQFGTGVRRDIDIHVIYHSGGATLQTSDGMKRGIEAHRKVDLVVSHAQFLTTNARYSDIVLPVITEWEKFGGFSGGTLVHSSNREMMIAYSQVIEPMYEAKGEQWIATEVAGRLGIDEKAVYPFDEKQQYFNALASMRVCDADGKTYVPAVTITQEDIDELGVEGSPQEGRMTYRELREKGVYQVERSADDNYGYIAFKDFVDDPDAHPLDTPSGKLEIHCQALADMVNGMGFSKIRPIPTYIPVAQGYEKAAAEGSQYPLQVINPHYLRRAHSVFDNVDWLREAWANPVFLNRDDAESVGVADGDAVLVSSPYGAVVRNATLTAALMPGVVALPHGAWVDVDEETGIDRAGADNYLTGQVPNGQGVSGFNSMICRIDKYEGDSLAADVSQPPRMAYGEGE</sequence>
<dbReference type="KEGG" id="bwa:HLV38_05430"/>
<reference evidence="9" key="1">
    <citation type="submission" date="2020-05" db="EMBL/GenBank/DDBJ databases">
        <title>Novel species in genus Nocardioides.</title>
        <authorList>
            <person name="Zhang G."/>
        </authorList>
    </citation>
    <scope>NUCLEOTIDE SEQUENCE [LARGE SCALE GENOMIC DNA]</scope>
    <source>
        <strain evidence="9">zg-1050</strain>
    </source>
</reference>
<dbReference type="InterPro" id="IPR006657">
    <property type="entry name" value="MoPterin_dinucl-bd_dom"/>
</dbReference>